<protein>
    <submittedName>
        <fullName evidence="1">Uncharacterized protein</fullName>
    </submittedName>
</protein>
<organism evidence="1">
    <name type="scientific">marine sediment metagenome</name>
    <dbReference type="NCBI Taxonomy" id="412755"/>
    <lineage>
        <taxon>unclassified sequences</taxon>
        <taxon>metagenomes</taxon>
        <taxon>ecological metagenomes</taxon>
    </lineage>
</organism>
<dbReference type="AlphaFoldDB" id="A0A0F9ME56"/>
<name>A0A0F9ME56_9ZZZZ</name>
<accession>A0A0F9ME56</accession>
<gene>
    <name evidence="1" type="ORF">LCGC14_1085250</name>
</gene>
<sequence>MLNKPPQKPKDLGIKIGTKEEAAWTGIKEKVELDIEQAKREIVINEAIVIKADEMIEKEKTLNTSKKKV</sequence>
<dbReference type="EMBL" id="LAZR01004778">
    <property type="protein sequence ID" value="KKN05645.1"/>
    <property type="molecule type" value="Genomic_DNA"/>
</dbReference>
<evidence type="ECO:0000313" key="1">
    <source>
        <dbReference type="EMBL" id="KKN05645.1"/>
    </source>
</evidence>
<reference evidence="1" key="1">
    <citation type="journal article" date="2015" name="Nature">
        <title>Complex archaea that bridge the gap between prokaryotes and eukaryotes.</title>
        <authorList>
            <person name="Spang A."/>
            <person name="Saw J.H."/>
            <person name="Jorgensen S.L."/>
            <person name="Zaremba-Niedzwiedzka K."/>
            <person name="Martijn J."/>
            <person name="Lind A.E."/>
            <person name="van Eijk R."/>
            <person name="Schleper C."/>
            <person name="Guy L."/>
            <person name="Ettema T.J."/>
        </authorList>
    </citation>
    <scope>NUCLEOTIDE SEQUENCE</scope>
</reference>
<proteinExistence type="predicted"/>
<comment type="caution">
    <text evidence="1">The sequence shown here is derived from an EMBL/GenBank/DDBJ whole genome shotgun (WGS) entry which is preliminary data.</text>
</comment>